<dbReference type="InterPro" id="IPR056884">
    <property type="entry name" value="NPHP3-like_N"/>
</dbReference>
<evidence type="ECO:0000313" key="5">
    <source>
        <dbReference type="Proteomes" id="UP000288168"/>
    </source>
</evidence>
<dbReference type="EMBL" id="NKCI01000155">
    <property type="protein sequence ID" value="RSL50985.1"/>
    <property type="molecule type" value="Genomic_DNA"/>
</dbReference>
<reference evidence="4 5" key="1">
    <citation type="submission" date="2017-06" db="EMBL/GenBank/DDBJ databases">
        <title>Comparative genomic analysis of Ambrosia Fusariam Clade fungi.</title>
        <authorList>
            <person name="Stajich J.E."/>
            <person name="Carrillo J."/>
            <person name="Kijimoto T."/>
            <person name="Eskalen A."/>
            <person name="O'Donnell K."/>
            <person name="Kasson M."/>
        </authorList>
    </citation>
    <scope>NUCLEOTIDE SEQUENCE [LARGE SCALE GENOMIC DNA]</scope>
    <source>
        <strain evidence="4 5">NRRL62584</strain>
    </source>
</reference>
<dbReference type="AlphaFoldDB" id="A0A428PDA9"/>
<evidence type="ECO:0000256" key="1">
    <source>
        <dbReference type="ARBA" id="ARBA00022737"/>
    </source>
</evidence>
<keyword evidence="5" id="KW-1185">Reference proteome</keyword>
<dbReference type="Pfam" id="PF24883">
    <property type="entry name" value="NPHP3_N"/>
    <property type="match status" value="1"/>
</dbReference>
<sequence length="698" mass="78671">MRRNDCLYFVGMPFRTTNANSKVVVGRWLDTEGKDIDKAFGKPPAPPPYAEPGFLPEKPQPDTKGDENRVPGESEDLRAALIEYQNLSIDPRLDLDVDKCTWEDVFACMTGAEEEHEQKAKSWRGVGHRLLRKAGDCAEHVDPWLKLIPPEYGMGIIGAGISIIFVLAHQARDNREKILDAFGEIPIIVASAKAKLRAFPDNRELRSCNEKLNLEIIVSVSKLVGALLPKKHAQKVPYFWFKSKLGKSMIDDVLKSLRDRADELKRLVQDFVDEAIGEIQRTTRDIKEDTSDLKTTANEIRGNTTDLKKDTSDLKMMTAGVQKNLSTVVSLTSEITSDHEKRLQLFEKKVVEGGKVRNGMEETLIEVINQKNRENDILRAELECLRARTPVSSLMTVEQFLAAIGASTLIHQLTSDVEKVLRLQGVIHPLAEAEVVALLRSETFRAWLQPARSDVILIDGAVAAVEFFDHPERVSAKSMLCASLLATLGRTQQEAFQLFFFAGLHSSGNDPSSDGPRGMIRSLLCELVKETSRRGWLHLDFIDDKIYRDGIQRQDIRYLCDAFYKILQRLQMRNAVDLAIYCVIDGIAQYEQQRWYSDLAVVIDTFRTIVNDTKLMPAFKLLMTGPHRVHYIHDRLGLPPSKRLSTNAVVPGGNLGTPIGLASGVDQVLQARRQQNLADRRGRSQYFDDMEMTENDYE</sequence>
<comment type="caution">
    <text evidence="4">The sequence shown here is derived from an EMBL/GenBank/DDBJ whole genome shotgun (WGS) entry which is preliminary data.</text>
</comment>
<evidence type="ECO:0000256" key="2">
    <source>
        <dbReference type="SAM" id="MobiDB-lite"/>
    </source>
</evidence>
<dbReference type="OrthoDB" id="5419927at2759"/>
<accession>A0A428PDA9</accession>
<dbReference type="STRING" id="1325734.A0A428PDA9"/>
<evidence type="ECO:0000259" key="3">
    <source>
        <dbReference type="Pfam" id="PF24883"/>
    </source>
</evidence>
<dbReference type="PANTHER" id="PTHR40619">
    <property type="entry name" value="FUNGAL STAND N-TERMINAL GOODBYE DOMAIN-CONTAINING PROTEIN"/>
    <property type="match status" value="1"/>
</dbReference>
<feature type="compositionally biased region" description="Basic and acidic residues" evidence="2">
    <location>
        <begin position="59"/>
        <end position="71"/>
    </location>
</feature>
<feature type="region of interest" description="Disordered" evidence="2">
    <location>
        <begin position="35"/>
        <end position="71"/>
    </location>
</feature>
<organism evidence="4 5">
    <name type="scientific">Fusarium duplospermum</name>
    <dbReference type="NCBI Taxonomy" id="1325734"/>
    <lineage>
        <taxon>Eukaryota</taxon>
        <taxon>Fungi</taxon>
        <taxon>Dikarya</taxon>
        <taxon>Ascomycota</taxon>
        <taxon>Pezizomycotina</taxon>
        <taxon>Sordariomycetes</taxon>
        <taxon>Hypocreomycetidae</taxon>
        <taxon>Hypocreales</taxon>
        <taxon>Nectriaceae</taxon>
        <taxon>Fusarium</taxon>
        <taxon>Fusarium solani species complex</taxon>
    </lineage>
</organism>
<gene>
    <name evidence="4" type="ORF">CEP54_011651</name>
</gene>
<proteinExistence type="predicted"/>
<keyword evidence="1" id="KW-0677">Repeat</keyword>
<dbReference type="PANTHER" id="PTHR40619:SF3">
    <property type="entry name" value="FUNGAL STAND N-TERMINAL GOODBYE DOMAIN-CONTAINING PROTEIN"/>
    <property type="match status" value="1"/>
</dbReference>
<feature type="domain" description="Nephrocystin 3-like N-terminal" evidence="3">
    <location>
        <begin position="438"/>
        <end position="624"/>
    </location>
</feature>
<protein>
    <recommendedName>
        <fullName evidence="3">Nephrocystin 3-like N-terminal domain-containing protein</fullName>
    </recommendedName>
</protein>
<dbReference type="Proteomes" id="UP000288168">
    <property type="component" value="Unassembled WGS sequence"/>
</dbReference>
<name>A0A428PDA9_9HYPO</name>
<evidence type="ECO:0000313" key="4">
    <source>
        <dbReference type="EMBL" id="RSL50985.1"/>
    </source>
</evidence>